<comment type="cofactor">
    <cofactor evidence="1">
        <name>pyridoxal 5'-phosphate</name>
        <dbReference type="ChEBI" id="CHEBI:597326"/>
    </cofactor>
</comment>
<evidence type="ECO:0000313" key="8">
    <source>
        <dbReference type="Proteomes" id="UP000013827"/>
    </source>
</evidence>
<dbReference type="InterPro" id="IPR015421">
    <property type="entry name" value="PyrdxlP-dep_Trfase_major"/>
</dbReference>
<comment type="similarity">
    <text evidence="2">Belongs to the class-I pyridoxal-phosphate-dependent aminotransferase family.</text>
</comment>
<protein>
    <recommendedName>
        <fullName evidence="6">Aminotransferase class I/classII large domain-containing protein</fullName>
    </recommendedName>
</protein>
<dbReference type="GeneID" id="17275598"/>
<dbReference type="AlphaFoldDB" id="A0A0D3K3J1"/>
<dbReference type="HOGENOM" id="CLU_985363_0_0_1"/>
<dbReference type="KEGG" id="ehx:EMIHUDRAFT_233005"/>
<reference evidence="7" key="2">
    <citation type="submission" date="2024-10" db="UniProtKB">
        <authorList>
            <consortium name="EnsemblProtists"/>
        </authorList>
    </citation>
    <scope>IDENTIFICATION</scope>
</reference>
<dbReference type="SUPFAM" id="SSF53383">
    <property type="entry name" value="PLP-dependent transferases"/>
    <property type="match status" value="1"/>
</dbReference>
<dbReference type="InterPro" id="IPR004839">
    <property type="entry name" value="Aminotransferase_I/II_large"/>
</dbReference>
<reference evidence="8" key="1">
    <citation type="journal article" date="2013" name="Nature">
        <title>Pan genome of the phytoplankton Emiliania underpins its global distribution.</title>
        <authorList>
            <person name="Read B.A."/>
            <person name="Kegel J."/>
            <person name="Klute M.J."/>
            <person name="Kuo A."/>
            <person name="Lefebvre S.C."/>
            <person name="Maumus F."/>
            <person name="Mayer C."/>
            <person name="Miller J."/>
            <person name="Monier A."/>
            <person name="Salamov A."/>
            <person name="Young J."/>
            <person name="Aguilar M."/>
            <person name="Claverie J.M."/>
            <person name="Frickenhaus S."/>
            <person name="Gonzalez K."/>
            <person name="Herman E.K."/>
            <person name="Lin Y.C."/>
            <person name="Napier J."/>
            <person name="Ogata H."/>
            <person name="Sarno A.F."/>
            <person name="Shmutz J."/>
            <person name="Schroeder D."/>
            <person name="de Vargas C."/>
            <person name="Verret F."/>
            <person name="von Dassow P."/>
            <person name="Valentin K."/>
            <person name="Van de Peer Y."/>
            <person name="Wheeler G."/>
            <person name="Dacks J.B."/>
            <person name="Delwiche C.F."/>
            <person name="Dyhrman S.T."/>
            <person name="Glockner G."/>
            <person name="John U."/>
            <person name="Richards T."/>
            <person name="Worden A.Z."/>
            <person name="Zhang X."/>
            <person name="Grigoriev I.V."/>
            <person name="Allen A.E."/>
            <person name="Bidle K."/>
            <person name="Borodovsky M."/>
            <person name="Bowler C."/>
            <person name="Brownlee C."/>
            <person name="Cock J.M."/>
            <person name="Elias M."/>
            <person name="Gladyshev V.N."/>
            <person name="Groth M."/>
            <person name="Guda C."/>
            <person name="Hadaegh A."/>
            <person name="Iglesias-Rodriguez M.D."/>
            <person name="Jenkins J."/>
            <person name="Jones B.M."/>
            <person name="Lawson T."/>
            <person name="Leese F."/>
            <person name="Lindquist E."/>
            <person name="Lobanov A."/>
            <person name="Lomsadze A."/>
            <person name="Malik S.B."/>
            <person name="Marsh M.E."/>
            <person name="Mackinder L."/>
            <person name="Mock T."/>
            <person name="Mueller-Roeber B."/>
            <person name="Pagarete A."/>
            <person name="Parker M."/>
            <person name="Probert I."/>
            <person name="Quesneville H."/>
            <person name="Raines C."/>
            <person name="Rensing S.A."/>
            <person name="Riano-Pachon D.M."/>
            <person name="Richier S."/>
            <person name="Rokitta S."/>
            <person name="Shiraiwa Y."/>
            <person name="Soanes D.M."/>
            <person name="van der Giezen M."/>
            <person name="Wahlund T.M."/>
            <person name="Williams B."/>
            <person name="Wilson W."/>
            <person name="Wolfe G."/>
            <person name="Wurch L.L."/>
        </authorList>
    </citation>
    <scope>NUCLEOTIDE SEQUENCE</scope>
</reference>
<dbReference type="InterPro" id="IPR050596">
    <property type="entry name" value="AspAT/PAT-like"/>
</dbReference>
<dbReference type="Proteomes" id="UP000013827">
    <property type="component" value="Unassembled WGS sequence"/>
</dbReference>
<keyword evidence="3" id="KW-0032">Aminotransferase</keyword>
<keyword evidence="8" id="KW-1185">Reference proteome</keyword>
<organism evidence="7 8">
    <name type="scientific">Emiliania huxleyi (strain CCMP1516)</name>
    <dbReference type="NCBI Taxonomy" id="280463"/>
    <lineage>
        <taxon>Eukaryota</taxon>
        <taxon>Haptista</taxon>
        <taxon>Haptophyta</taxon>
        <taxon>Prymnesiophyceae</taxon>
        <taxon>Isochrysidales</taxon>
        <taxon>Noelaerhabdaceae</taxon>
        <taxon>Emiliania</taxon>
    </lineage>
</organism>
<dbReference type="InterPro" id="IPR015424">
    <property type="entry name" value="PyrdxlP-dep_Trfase"/>
</dbReference>
<sequence>MMDEFYSHYMYEDKLPGDTRPFHTMSSAEFVHDVNVDPICIINGLTKNWRLPGWRVCWVVGPKHCVDALSAIGSFMDGGAPHPLQIAGIPLLDPKFVEEDALALQAISYEIRDLLAHFRLKRDFMLKALNELGIKVLTPKATFYLWADVSELPPPLNNGVIFFEHCIRFKVNPFHRRRFNKSPYINHLRMSFGPAWPNLKMAVAGMTELVALAKRGDLPPLEFRGSTAAPLLSPEPKARR</sequence>
<dbReference type="Gene3D" id="3.40.640.10">
    <property type="entry name" value="Type I PLP-dependent aspartate aminotransferase-like (Major domain)"/>
    <property type="match status" value="1"/>
</dbReference>
<dbReference type="GO" id="GO:0030170">
    <property type="term" value="F:pyridoxal phosphate binding"/>
    <property type="evidence" value="ECO:0007669"/>
    <property type="project" value="InterPro"/>
</dbReference>
<evidence type="ECO:0000256" key="5">
    <source>
        <dbReference type="ARBA" id="ARBA00022898"/>
    </source>
</evidence>
<dbReference type="RefSeq" id="XP_005782755.1">
    <property type="nucleotide sequence ID" value="XM_005782698.1"/>
</dbReference>
<dbReference type="EnsemblProtists" id="EOD30326">
    <property type="protein sequence ID" value="EOD30326"/>
    <property type="gene ID" value="EMIHUDRAFT_233005"/>
</dbReference>
<proteinExistence type="inferred from homology"/>
<dbReference type="GO" id="GO:0008483">
    <property type="term" value="F:transaminase activity"/>
    <property type="evidence" value="ECO:0007669"/>
    <property type="project" value="UniProtKB-KW"/>
</dbReference>
<evidence type="ECO:0000259" key="6">
    <source>
        <dbReference type="Pfam" id="PF00155"/>
    </source>
</evidence>
<dbReference type="eggNOG" id="KOG0257">
    <property type="taxonomic scope" value="Eukaryota"/>
</dbReference>
<dbReference type="PaxDb" id="2903-EOD30326"/>
<evidence type="ECO:0000256" key="2">
    <source>
        <dbReference type="ARBA" id="ARBA00007441"/>
    </source>
</evidence>
<dbReference type="PANTHER" id="PTHR46383">
    <property type="entry name" value="ASPARTATE AMINOTRANSFERASE"/>
    <property type="match status" value="1"/>
</dbReference>
<evidence type="ECO:0000256" key="1">
    <source>
        <dbReference type="ARBA" id="ARBA00001933"/>
    </source>
</evidence>
<keyword evidence="5" id="KW-0663">Pyridoxal phosphate</keyword>
<dbReference type="STRING" id="2903.R1F4V5"/>
<accession>A0A0D3K3J1</accession>
<dbReference type="Pfam" id="PF00155">
    <property type="entry name" value="Aminotran_1_2"/>
    <property type="match status" value="1"/>
</dbReference>
<feature type="domain" description="Aminotransferase class I/classII large" evidence="6">
    <location>
        <begin position="1"/>
        <end position="192"/>
    </location>
</feature>
<evidence type="ECO:0000256" key="3">
    <source>
        <dbReference type="ARBA" id="ARBA00022576"/>
    </source>
</evidence>
<dbReference type="GO" id="GO:0006520">
    <property type="term" value="P:amino acid metabolic process"/>
    <property type="evidence" value="ECO:0007669"/>
    <property type="project" value="InterPro"/>
</dbReference>
<dbReference type="PANTHER" id="PTHR46383:SF1">
    <property type="entry name" value="ASPARTATE AMINOTRANSFERASE"/>
    <property type="match status" value="1"/>
</dbReference>
<name>A0A0D3K3J1_EMIH1</name>
<keyword evidence="4" id="KW-0808">Transferase</keyword>
<evidence type="ECO:0000256" key="4">
    <source>
        <dbReference type="ARBA" id="ARBA00022679"/>
    </source>
</evidence>
<evidence type="ECO:0000313" key="7">
    <source>
        <dbReference type="EnsemblProtists" id="EOD30326"/>
    </source>
</evidence>